<comment type="caution">
    <text evidence="5">The sequence shown here is derived from an EMBL/GenBank/DDBJ whole genome shotgun (WGS) entry which is preliminary data.</text>
</comment>
<dbReference type="EMBL" id="JACCBE010000001">
    <property type="protein sequence ID" value="NYD59526.1"/>
    <property type="molecule type" value="Genomic_DNA"/>
</dbReference>
<dbReference type="AlphaFoldDB" id="A0A7Y9JSN2"/>
<feature type="signal peptide" evidence="3">
    <location>
        <begin position="1"/>
        <end position="25"/>
    </location>
</feature>
<keyword evidence="6" id="KW-1185">Reference proteome</keyword>
<accession>A0A7Y9JSN2</accession>
<sequence length="384" mass="39488">MAVFAHPRRLVVATVAGLALTSALGACSSADGDDAGSDGATKIGLIAAEQGPFAFAGTSYLKGAELAAEQLQEDGVEIELVVEEGSEDPAKSITAFNKLVGQEDVAEVVCCISSAVAGAMKPLATQREVPLVVYGATTPGLEDPPYVYRPALLPQQGIAPVATELAEALEPASAVHVTASDNDGLVAQSQAAAEALGAAGVKDLGTVNTLVADTDFSGAVTEILSTKAEMVTIYTLGEAAANIVKSLRERGYDGVILANNAIATGPNLASFGKTLADTYYSVEYFPTSELEMAADFTEAYEATYDETPDLFSSQGYTAVMYAAAGVSGSDGDVDAESISAALGEISTFDSVWGELTFEDGQSNSSSFQVVQIDDSGAPQLWSND</sequence>
<evidence type="ECO:0000256" key="3">
    <source>
        <dbReference type="SAM" id="SignalP"/>
    </source>
</evidence>
<dbReference type="PANTHER" id="PTHR30483:SF6">
    <property type="entry name" value="PERIPLASMIC BINDING PROTEIN OF ABC TRANSPORTER FOR NATURAL AMINO ACIDS"/>
    <property type="match status" value="1"/>
</dbReference>
<dbReference type="SUPFAM" id="SSF53822">
    <property type="entry name" value="Periplasmic binding protein-like I"/>
    <property type="match status" value="1"/>
</dbReference>
<proteinExistence type="inferred from homology"/>
<feature type="domain" description="Leucine-binding protein" evidence="4">
    <location>
        <begin position="42"/>
        <end position="376"/>
    </location>
</feature>
<dbReference type="InterPro" id="IPR028081">
    <property type="entry name" value="Leu-bd"/>
</dbReference>
<dbReference type="Proteomes" id="UP000516957">
    <property type="component" value="Unassembled WGS sequence"/>
</dbReference>
<gene>
    <name evidence="5" type="ORF">BKA08_003764</name>
</gene>
<evidence type="ECO:0000256" key="1">
    <source>
        <dbReference type="ARBA" id="ARBA00010062"/>
    </source>
</evidence>
<dbReference type="Pfam" id="PF13458">
    <property type="entry name" value="Peripla_BP_6"/>
    <property type="match status" value="1"/>
</dbReference>
<evidence type="ECO:0000259" key="4">
    <source>
        <dbReference type="Pfam" id="PF13458"/>
    </source>
</evidence>
<protein>
    <submittedName>
        <fullName evidence="5">ABC-type branched-subunit amino acid transport system substrate-binding protein</fullName>
    </submittedName>
</protein>
<name>A0A7Y9JSN2_9ACTN</name>
<dbReference type="InterPro" id="IPR051010">
    <property type="entry name" value="BCAA_transport"/>
</dbReference>
<evidence type="ECO:0000256" key="2">
    <source>
        <dbReference type="ARBA" id="ARBA00022729"/>
    </source>
</evidence>
<comment type="similarity">
    <text evidence="1">Belongs to the leucine-binding protein family.</text>
</comment>
<feature type="chain" id="PRO_5038823213" evidence="3">
    <location>
        <begin position="26"/>
        <end position="384"/>
    </location>
</feature>
<dbReference type="RefSeq" id="WP_179616964.1">
    <property type="nucleotide sequence ID" value="NZ_CP059163.1"/>
</dbReference>
<dbReference type="InterPro" id="IPR028082">
    <property type="entry name" value="Peripla_BP_I"/>
</dbReference>
<evidence type="ECO:0000313" key="6">
    <source>
        <dbReference type="Proteomes" id="UP000516957"/>
    </source>
</evidence>
<reference evidence="5 6" key="1">
    <citation type="submission" date="2020-07" db="EMBL/GenBank/DDBJ databases">
        <title>Sequencing the genomes of 1000 actinobacteria strains.</title>
        <authorList>
            <person name="Klenk H.-P."/>
        </authorList>
    </citation>
    <scope>NUCLEOTIDE SEQUENCE [LARGE SCALE GENOMIC DNA]</scope>
    <source>
        <strain evidence="5 6">DSM 18965</strain>
    </source>
</reference>
<evidence type="ECO:0000313" key="5">
    <source>
        <dbReference type="EMBL" id="NYD59526.1"/>
    </source>
</evidence>
<keyword evidence="2 3" id="KW-0732">Signal</keyword>
<organism evidence="5 6">
    <name type="scientific">Nocardioides marinisabuli</name>
    <dbReference type="NCBI Taxonomy" id="419476"/>
    <lineage>
        <taxon>Bacteria</taxon>
        <taxon>Bacillati</taxon>
        <taxon>Actinomycetota</taxon>
        <taxon>Actinomycetes</taxon>
        <taxon>Propionibacteriales</taxon>
        <taxon>Nocardioidaceae</taxon>
        <taxon>Nocardioides</taxon>
    </lineage>
</organism>
<dbReference type="PANTHER" id="PTHR30483">
    <property type="entry name" value="LEUCINE-SPECIFIC-BINDING PROTEIN"/>
    <property type="match status" value="1"/>
</dbReference>
<dbReference type="Gene3D" id="3.40.50.2300">
    <property type="match status" value="2"/>
</dbReference>